<dbReference type="InterPro" id="IPR004474">
    <property type="entry name" value="LytR_CpsA_psr"/>
</dbReference>
<comment type="caution">
    <text evidence="3">The sequence shown here is derived from an EMBL/GenBank/DDBJ whole genome shotgun (WGS) entry which is preliminary data.</text>
</comment>
<dbReference type="Proteomes" id="UP000178558">
    <property type="component" value="Unassembled WGS sequence"/>
</dbReference>
<proteinExistence type="inferred from homology"/>
<sequence length="391" mass="44096">MKMKNVVIVLFAIVLAAVVFFLVRLGIFYGKIYNPKNSVEKKPSVEKSSYNILLLGYAGGTHEGTFLTDTMIVAHVDLKKKSVVLVSLPRDIWVAVPTKSGDPFHVKINTLYELELLGEPFPDVVGKNLVNKTIENIAGLPIDYFVAIDFYGFTRAMDILGGIDVNVDKSFTDERYPIEGKEKDLCGKDEQFTKVEKYLGDTESTLEAERDELFKKEPNLKKFFTDITDEPQNAFPCRYEKISFAKGLAHMSGETALKYARSRNSPEDGGDFGRARRQQKVIEATKDKVLTIGFVPKIIPLLDELEEYIKTDMPAVQLNKFLGENIHANEYKITNLVLTDNEWLKSSRSSDGQFVLIPEEGEDQWNGVKLWVKKATEGIIITPSPKIKPTR</sequence>
<accession>A0A1F7J509</accession>
<comment type="similarity">
    <text evidence="1">Belongs to the LytR/CpsA/Psr (LCP) family.</text>
</comment>
<protein>
    <recommendedName>
        <fullName evidence="2">Cell envelope-related transcriptional attenuator domain-containing protein</fullName>
    </recommendedName>
</protein>
<evidence type="ECO:0000256" key="1">
    <source>
        <dbReference type="ARBA" id="ARBA00006068"/>
    </source>
</evidence>
<name>A0A1F7J509_9BACT</name>
<dbReference type="InterPro" id="IPR050922">
    <property type="entry name" value="LytR/CpsA/Psr_CW_biosynth"/>
</dbReference>
<evidence type="ECO:0000313" key="3">
    <source>
        <dbReference type="EMBL" id="OGK50698.1"/>
    </source>
</evidence>
<evidence type="ECO:0000313" key="4">
    <source>
        <dbReference type="Proteomes" id="UP000178558"/>
    </source>
</evidence>
<evidence type="ECO:0000259" key="2">
    <source>
        <dbReference type="Pfam" id="PF03816"/>
    </source>
</evidence>
<organism evidence="3 4">
    <name type="scientific">Candidatus Roizmanbacteria bacterium RIFCSPLOWO2_01_FULL_40_42</name>
    <dbReference type="NCBI Taxonomy" id="1802066"/>
    <lineage>
        <taxon>Bacteria</taxon>
        <taxon>Candidatus Roizmaniibacteriota</taxon>
    </lineage>
</organism>
<dbReference type="Pfam" id="PF03816">
    <property type="entry name" value="LytR_cpsA_psr"/>
    <property type="match status" value="1"/>
</dbReference>
<dbReference type="EMBL" id="MGAQ01000013">
    <property type="protein sequence ID" value="OGK50698.1"/>
    <property type="molecule type" value="Genomic_DNA"/>
</dbReference>
<reference evidence="3 4" key="1">
    <citation type="journal article" date="2016" name="Nat. Commun.">
        <title>Thousands of microbial genomes shed light on interconnected biogeochemical processes in an aquifer system.</title>
        <authorList>
            <person name="Anantharaman K."/>
            <person name="Brown C.T."/>
            <person name="Hug L.A."/>
            <person name="Sharon I."/>
            <person name="Castelle C.J."/>
            <person name="Probst A.J."/>
            <person name="Thomas B.C."/>
            <person name="Singh A."/>
            <person name="Wilkins M.J."/>
            <person name="Karaoz U."/>
            <person name="Brodie E.L."/>
            <person name="Williams K.H."/>
            <person name="Hubbard S.S."/>
            <person name="Banfield J.F."/>
        </authorList>
    </citation>
    <scope>NUCLEOTIDE SEQUENCE [LARGE SCALE GENOMIC DNA]</scope>
</reference>
<dbReference type="PANTHER" id="PTHR33392">
    <property type="entry name" value="POLYISOPRENYL-TEICHOIC ACID--PEPTIDOGLYCAN TEICHOIC ACID TRANSFERASE TAGU"/>
    <property type="match status" value="1"/>
</dbReference>
<gene>
    <name evidence="3" type="ORF">A3B50_03460</name>
</gene>
<dbReference type="PANTHER" id="PTHR33392:SF6">
    <property type="entry name" value="POLYISOPRENYL-TEICHOIC ACID--PEPTIDOGLYCAN TEICHOIC ACID TRANSFERASE TAGU"/>
    <property type="match status" value="1"/>
</dbReference>
<dbReference type="Gene3D" id="3.40.630.190">
    <property type="entry name" value="LCP protein"/>
    <property type="match status" value="1"/>
</dbReference>
<dbReference type="AlphaFoldDB" id="A0A1F7J509"/>
<feature type="domain" description="Cell envelope-related transcriptional attenuator" evidence="2">
    <location>
        <begin position="68"/>
        <end position="289"/>
    </location>
</feature>
<dbReference type="NCBIfam" id="TIGR00350">
    <property type="entry name" value="lytR_cpsA_psr"/>
    <property type="match status" value="1"/>
</dbReference>